<gene>
    <name evidence="1" type="ORF">ABZ071_35795</name>
</gene>
<organism evidence="1 2">
    <name type="scientific">Micromonospora fulviviridis</name>
    <dbReference type="NCBI Taxonomy" id="47860"/>
    <lineage>
        <taxon>Bacteria</taxon>
        <taxon>Bacillati</taxon>
        <taxon>Actinomycetota</taxon>
        <taxon>Actinomycetes</taxon>
        <taxon>Micromonosporales</taxon>
        <taxon>Micromonosporaceae</taxon>
        <taxon>Micromonospora</taxon>
    </lineage>
</organism>
<dbReference type="RefSeq" id="WP_355668584.1">
    <property type="nucleotide sequence ID" value="NZ_JBEXRX010000332.1"/>
</dbReference>
<reference evidence="1 2" key="1">
    <citation type="submission" date="2024-06" db="EMBL/GenBank/DDBJ databases">
        <title>The Natural Products Discovery Center: Release of the First 8490 Sequenced Strains for Exploring Actinobacteria Biosynthetic Diversity.</title>
        <authorList>
            <person name="Kalkreuter E."/>
            <person name="Kautsar S.A."/>
            <person name="Yang D."/>
            <person name="Bader C.D."/>
            <person name="Teijaro C.N."/>
            <person name="Fluegel L."/>
            <person name="Davis C.M."/>
            <person name="Simpson J.R."/>
            <person name="Lauterbach L."/>
            <person name="Steele A.D."/>
            <person name="Gui C."/>
            <person name="Meng S."/>
            <person name="Li G."/>
            <person name="Viehrig K."/>
            <person name="Ye F."/>
            <person name="Su P."/>
            <person name="Kiefer A.F."/>
            <person name="Nichols A."/>
            <person name="Cepeda A.J."/>
            <person name="Yan W."/>
            <person name="Fan B."/>
            <person name="Jiang Y."/>
            <person name="Adhikari A."/>
            <person name="Zheng C.-J."/>
            <person name="Schuster L."/>
            <person name="Cowan T.M."/>
            <person name="Smanski M.J."/>
            <person name="Chevrette M.G."/>
            <person name="De Carvalho L.P.S."/>
            <person name="Shen B."/>
        </authorList>
    </citation>
    <scope>NUCLEOTIDE SEQUENCE [LARGE SCALE GENOMIC DNA]</scope>
    <source>
        <strain evidence="1 2">NPDC006286</strain>
    </source>
</reference>
<protein>
    <submittedName>
        <fullName evidence="1">Uncharacterized protein</fullName>
    </submittedName>
</protein>
<comment type="caution">
    <text evidence="1">The sequence shown here is derived from an EMBL/GenBank/DDBJ whole genome shotgun (WGS) entry which is preliminary data.</text>
</comment>
<dbReference type="Proteomes" id="UP001550348">
    <property type="component" value="Unassembled WGS sequence"/>
</dbReference>
<sequence>MELDQMELDQMGVVAPAPLGLDQMGVAQMDAGVHANQLGLHRFDYGGAGPQTWPEDPGGLP</sequence>
<evidence type="ECO:0000313" key="1">
    <source>
        <dbReference type="EMBL" id="MEU0157123.1"/>
    </source>
</evidence>
<proteinExistence type="predicted"/>
<feature type="non-terminal residue" evidence="1">
    <location>
        <position position="61"/>
    </location>
</feature>
<evidence type="ECO:0000313" key="2">
    <source>
        <dbReference type="Proteomes" id="UP001550348"/>
    </source>
</evidence>
<name>A0ABV2VWG7_9ACTN</name>
<dbReference type="EMBL" id="JBEXRX010000332">
    <property type="protein sequence ID" value="MEU0157123.1"/>
    <property type="molecule type" value="Genomic_DNA"/>
</dbReference>
<keyword evidence="2" id="KW-1185">Reference proteome</keyword>
<accession>A0ABV2VWG7</accession>